<evidence type="ECO:0000313" key="4">
    <source>
        <dbReference type="EMBL" id="COX55120.1"/>
    </source>
</evidence>
<dbReference type="Proteomes" id="UP000039217">
    <property type="component" value="Unassembled WGS sequence"/>
</dbReference>
<evidence type="ECO:0000313" key="7">
    <source>
        <dbReference type="Proteomes" id="UP000044938"/>
    </source>
</evidence>
<name>A0A654TVM6_MYCTX</name>
<dbReference type="EMBL" id="CSBK01000554">
    <property type="protein sequence ID" value="COX55120.1"/>
    <property type="molecule type" value="Genomic_DNA"/>
</dbReference>
<dbReference type="EMBL" id="CFOH01001631">
    <property type="protein sequence ID" value="CFE88716.1"/>
    <property type="molecule type" value="Genomic_DNA"/>
</dbReference>
<dbReference type="AlphaFoldDB" id="A0A654TVM6"/>
<dbReference type="EMBL" id="CSAJ01000865">
    <property type="protein sequence ID" value="COX30679.1"/>
    <property type="molecule type" value="Genomic_DNA"/>
</dbReference>
<evidence type="ECO:0000313" key="3">
    <source>
        <dbReference type="EMBL" id="COX30679.1"/>
    </source>
</evidence>
<evidence type="ECO:0000313" key="1">
    <source>
        <dbReference type="EMBL" id="CFE88716.1"/>
    </source>
</evidence>
<reference evidence="4" key="2">
    <citation type="submission" date="2015-03" db="EMBL/GenBank/DDBJ databases">
        <authorList>
            <consortium name="Pathogen Informatics"/>
            <person name="Murphy D."/>
        </authorList>
    </citation>
    <scope>NUCLEOTIDE SEQUENCE</scope>
    <source>
        <strain evidence="4">N09902308</strain>
    </source>
</reference>
<dbReference type="Proteomes" id="UP000039021">
    <property type="component" value="Unassembled WGS sequence"/>
</dbReference>
<evidence type="ECO:0000313" key="5">
    <source>
        <dbReference type="Proteomes" id="UP000039021"/>
    </source>
</evidence>
<dbReference type="EMBL" id="CQQC01001419">
    <property type="protein sequence ID" value="CNV93085.1"/>
    <property type="molecule type" value="Genomic_DNA"/>
</dbReference>
<proteinExistence type="predicted"/>
<dbReference type="Proteomes" id="UP000044938">
    <property type="component" value="Unassembled WGS sequence"/>
</dbReference>
<gene>
    <name evidence="2" type="ORF">ERS007661_03296</name>
    <name evidence="1" type="ORF">ERS007688_04695</name>
    <name evidence="3" type="ORF">ERS007720_04265</name>
    <name evidence="4" type="ORF">ERS007739_01445</name>
</gene>
<organism evidence="1 8">
    <name type="scientific">Mycobacterium tuberculosis</name>
    <dbReference type="NCBI Taxonomy" id="1773"/>
    <lineage>
        <taxon>Bacteria</taxon>
        <taxon>Bacillati</taxon>
        <taxon>Actinomycetota</taxon>
        <taxon>Actinomycetes</taxon>
        <taxon>Mycobacteriales</taxon>
        <taxon>Mycobacteriaceae</taxon>
        <taxon>Mycobacterium</taxon>
        <taxon>Mycobacterium tuberculosis complex</taxon>
    </lineage>
</organism>
<dbReference type="Proteomes" id="UP000046947">
    <property type="component" value="Unassembled WGS sequence"/>
</dbReference>
<evidence type="ECO:0000313" key="6">
    <source>
        <dbReference type="Proteomes" id="UP000039217"/>
    </source>
</evidence>
<accession>A0A654TVM6</accession>
<sequence length="52" mass="5809">MLRSRLGPYLSWITSDLPTRASSVRKSLMYPSFLRICAMLALSLECGKLTSS</sequence>
<evidence type="ECO:0000313" key="2">
    <source>
        <dbReference type="EMBL" id="CNV93085.1"/>
    </source>
</evidence>
<evidence type="ECO:0000313" key="8">
    <source>
        <dbReference type="Proteomes" id="UP000046947"/>
    </source>
</evidence>
<reference evidence="5 6" key="1">
    <citation type="submission" date="2015-03" db="EMBL/GenBank/DDBJ databases">
        <authorList>
            <consortium name="Pathogen Informatics"/>
        </authorList>
    </citation>
    <scope>NUCLEOTIDE SEQUENCE [LARGE SCALE GENOMIC DNA]</scope>
    <source>
        <strain evidence="2 6">D00501624</strain>
        <strain evidence="1 8">H09601792</strain>
        <strain evidence="3 7">M09401471</strain>
        <strain evidence="5">N09902308</strain>
    </source>
</reference>
<protein>
    <submittedName>
        <fullName evidence="1">Uncharacterized protein</fullName>
    </submittedName>
</protein>